<accession>A0AAV8WCF5</accession>
<keyword evidence="3" id="KW-1185">Reference proteome</keyword>
<feature type="compositionally biased region" description="Basic and acidic residues" evidence="1">
    <location>
        <begin position="752"/>
        <end position="762"/>
    </location>
</feature>
<sequence>MNVKQERHDEAEIQELAAKFVEANKAKMALPQRPPQQPGQSMNILSFLNADKSKAKINNTANPLQTTSDSETRNIDEESVKGRFGWTLMGKMHIPYIFRSGESYCAVRMVEMKVLNKLLNYLHQDLYNCTNIRSYYITEAEARLLNEINFKHCDYQFGREQFTSRDLIVRLTDANEFYQFLGHCYAKLVNTTDADNLDRCGFIRINRESVVPYTVYNEQKYVPLFYFEGETDNLKQRADKLEGWDLSYLKFCCKVQGIRNELFAHDSCSVISLNDIKNYFPPGTLFEDYWPKKNLDSQLLINNRNPNQQQIVQWTRQPTAPPISAHPPPSPKPATQAKAANNSHMHNVHVYSNYGIAGGQPAYHAAQPRTASSAVRATYPSAASRHMRPYFSNIGQAPPPLVRANSSTSSFFSSGSGVKFPNRSFTVDFVNLKKLVIPVEPTSFIVEVNCNPSTLLGQELVTQLNLLIFVLEQKYLTRMSQQTVHSSSSEQEVESDHSTSKSLYSSSESSEIETSQSDTIIIVQDSDEEASLNPNRNSNVPSTPDREAIDGEVRDGEAIHGEVRDGEAIDGEVRDGEAIDGEVRDGEAIDGRWKAIDGEVRDREAIDGEVRDGEAIDGEVRDGEAMHGEARDGEARDGEAMNGEPMDGEAMYGENEIVYVSAKDIGIDCGEDNSPITIYSSDSNKSSSEEDPREEPSNVETGPITKQQLKSFLEACDKTWKNSVEAFKRKYDLESTEESDNNRNINKSHSASSEERAPKIQRIECADNVEPQISNETSENNVGVHHAGFSDPNADFDGSNSITIEELERYIKSHRIDNTEMPKHPLSNSNKEDVFIIYDDEEEVQAKEDEKEEEEEEEQGGGGRRGAGGGGRRGAGGGGG</sequence>
<protein>
    <submittedName>
        <fullName evidence="2">Uncharacterized protein</fullName>
    </submittedName>
</protein>
<dbReference type="AlphaFoldDB" id="A0AAV8WCF5"/>
<feature type="compositionally biased region" description="Acidic residues" evidence="1">
    <location>
        <begin position="850"/>
        <end position="859"/>
    </location>
</feature>
<dbReference type="PROSITE" id="PS00018">
    <property type="entry name" value="EF_HAND_1"/>
    <property type="match status" value="1"/>
</dbReference>
<feature type="compositionally biased region" description="Basic and acidic residues" evidence="1">
    <location>
        <begin position="687"/>
        <end position="696"/>
    </location>
</feature>
<dbReference type="InterPro" id="IPR018247">
    <property type="entry name" value="EF_Hand_1_Ca_BS"/>
</dbReference>
<feature type="region of interest" description="Disordered" evidence="1">
    <location>
        <begin position="779"/>
        <end position="798"/>
    </location>
</feature>
<dbReference type="EMBL" id="JANEYG010000004">
    <property type="protein sequence ID" value="KAJ8923857.1"/>
    <property type="molecule type" value="Genomic_DNA"/>
</dbReference>
<evidence type="ECO:0000313" key="2">
    <source>
        <dbReference type="EMBL" id="KAJ8923857.1"/>
    </source>
</evidence>
<feature type="region of interest" description="Disordered" evidence="1">
    <location>
        <begin position="604"/>
        <end position="648"/>
    </location>
</feature>
<proteinExistence type="predicted"/>
<dbReference type="Proteomes" id="UP001159042">
    <property type="component" value="Unassembled WGS sequence"/>
</dbReference>
<feature type="compositionally biased region" description="Pro residues" evidence="1">
    <location>
        <begin position="319"/>
        <end position="332"/>
    </location>
</feature>
<feature type="compositionally biased region" description="Polar residues" evidence="1">
    <location>
        <begin position="532"/>
        <end position="542"/>
    </location>
</feature>
<evidence type="ECO:0000313" key="3">
    <source>
        <dbReference type="Proteomes" id="UP001159042"/>
    </source>
</evidence>
<feature type="compositionally biased region" description="Basic and acidic residues" evidence="1">
    <location>
        <begin position="604"/>
        <end position="639"/>
    </location>
</feature>
<reference evidence="2 3" key="1">
    <citation type="journal article" date="2023" name="Insect Mol. Biol.">
        <title>Genome sequencing provides insights into the evolution of gene families encoding plant cell wall-degrading enzymes in longhorned beetles.</title>
        <authorList>
            <person name="Shin N.R."/>
            <person name="Okamura Y."/>
            <person name="Kirsch R."/>
            <person name="Pauchet Y."/>
        </authorList>
    </citation>
    <scope>NUCLEOTIDE SEQUENCE [LARGE SCALE GENOMIC DNA]</scope>
    <source>
        <strain evidence="2">EAD_L_NR</strain>
    </source>
</reference>
<feature type="compositionally biased region" description="Polar residues" evidence="1">
    <location>
        <begin position="742"/>
        <end position="751"/>
    </location>
</feature>
<feature type="region of interest" description="Disordered" evidence="1">
    <location>
        <begin position="484"/>
        <end position="548"/>
    </location>
</feature>
<comment type="caution">
    <text evidence="2">The sequence shown here is derived from an EMBL/GenBank/DDBJ whole genome shotgun (WGS) entry which is preliminary data.</text>
</comment>
<feature type="region of interest" description="Disordered" evidence="1">
    <location>
        <begin position="731"/>
        <end position="762"/>
    </location>
</feature>
<name>A0AAV8WCF5_9CUCU</name>
<feature type="region of interest" description="Disordered" evidence="1">
    <location>
        <begin position="840"/>
        <end position="880"/>
    </location>
</feature>
<feature type="compositionally biased region" description="Low complexity" evidence="1">
    <location>
        <begin position="500"/>
        <end position="522"/>
    </location>
</feature>
<feature type="compositionally biased region" description="Gly residues" evidence="1">
    <location>
        <begin position="860"/>
        <end position="880"/>
    </location>
</feature>
<gene>
    <name evidence="2" type="ORF">NQ315_010439</name>
</gene>
<feature type="region of interest" description="Disordered" evidence="1">
    <location>
        <begin position="670"/>
        <end position="706"/>
    </location>
</feature>
<organism evidence="2 3">
    <name type="scientific">Exocentrus adspersus</name>
    <dbReference type="NCBI Taxonomy" id="1586481"/>
    <lineage>
        <taxon>Eukaryota</taxon>
        <taxon>Metazoa</taxon>
        <taxon>Ecdysozoa</taxon>
        <taxon>Arthropoda</taxon>
        <taxon>Hexapoda</taxon>
        <taxon>Insecta</taxon>
        <taxon>Pterygota</taxon>
        <taxon>Neoptera</taxon>
        <taxon>Endopterygota</taxon>
        <taxon>Coleoptera</taxon>
        <taxon>Polyphaga</taxon>
        <taxon>Cucujiformia</taxon>
        <taxon>Chrysomeloidea</taxon>
        <taxon>Cerambycidae</taxon>
        <taxon>Lamiinae</taxon>
        <taxon>Acanthocinini</taxon>
        <taxon>Exocentrus</taxon>
    </lineage>
</organism>
<feature type="region of interest" description="Disordered" evidence="1">
    <location>
        <begin position="319"/>
        <end position="339"/>
    </location>
</feature>
<evidence type="ECO:0000256" key="1">
    <source>
        <dbReference type="SAM" id="MobiDB-lite"/>
    </source>
</evidence>